<proteinExistence type="predicted"/>
<protein>
    <recommendedName>
        <fullName evidence="3">RHS repeat protein</fullName>
    </recommendedName>
</protein>
<dbReference type="InterPro" id="IPR006530">
    <property type="entry name" value="YD"/>
</dbReference>
<dbReference type="NCBIfam" id="TIGR01643">
    <property type="entry name" value="YD_repeat_2x"/>
    <property type="match status" value="1"/>
</dbReference>
<sequence length="101" mass="11599">MCYCLSYNTLSGIVQVTDFDEKMTRYSYTSTSKRESIKYPDGKQVAYEFDRMDRMVKANTWMGSATYKYNEVGDLVESILPNGVKITASYNAVDRLVEQMS</sequence>
<dbReference type="Proteomes" id="UP001596002">
    <property type="component" value="Unassembled WGS sequence"/>
</dbReference>
<name>A0ABV9Q0C3_9BACL</name>
<dbReference type="Gene3D" id="2.180.10.10">
    <property type="entry name" value="RHS repeat-associated core"/>
    <property type="match status" value="1"/>
</dbReference>
<comment type="caution">
    <text evidence="1">The sequence shown here is derived from an EMBL/GenBank/DDBJ whole genome shotgun (WGS) entry which is preliminary data.</text>
</comment>
<gene>
    <name evidence="1" type="ORF">ACFO8Q_08685</name>
</gene>
<reference evidence="2" key="1">
    <citation type="journal article" date="2019" name="Int. J. Syst. Evol. Microbiol.">
        <title>The Global Catalogue of Microorganisms (GCM) 10K type strain sequencing project: providing services to taxonomists for standard genome sequencing and annotation.</title>
        <authorList>
            <consortium name="The Broad Institute Genomics Platform"/>
            <consortium name="The Broad Institute Genome Sequencing Center for Infectious Disease"/>
            <person name="Wu L."/>
            <person name="Ma J."/>
        </authorList>
    </citation>
    <scope>NUCLEOTIDE SEQUENCE [LARGE SCALE GENOMIC DNA]</scope>
    <source>
        <strain evidence="2">WYCCWR 12678</strain>
    </source>
</reference>
<organism evidence="1 2">
    <name type="scientific">Effusibacillus consociatus</name>
    <dbReference type="NCBI Taxonomy" id="1117041"/>
    <lineage>
        <taxon>Bacteria</taxon>
        <taxon>Bacillati</taxon>
        <taxon>Bacillota</taxon>
        <taxon>Bacilli</taxon>
        <taxon>Bacillales</taxon>
        <taxon>Alicyclobacillaceae</taxon>
        <taxon>Effusibacillus</taxon>
    </lineage>
</organism>
<keyword evidence="2" id="KW-1185">Reference proteome</keyword>
<evidence type="ECO:0000313" key="2">
    <source>
        <dbReference type="Proteomes" id="UP001596002"/>
    </source>
</evidence>
<accession>A0ABV9Q0C3</accession>
<dbReference type="EMBL" id="JBHSHC010000059">
    <property type="protein sequence ID" value="MFC4767438.1"/>
    <property type="molecule type" value="Genomic_DNA"/>
</dbReference>
<feature type="non-terminal residue" evidence="1">
    <location>
        <position position="101"/>
    </location>
</feature>
<dbReference type="RefSeq" id="WP_380025360.1">
    <property type="nucleotide sequence ID" value="NZ_JBHSHC010000059.1"/>
</dbReference>
<evidence type="ECO:0000313" key="1">
    <source>
        <dbReference type="EMBL" id="MFC4767438.1"/>
    </source>
</evidence>
<evidence type="ECO:0008006" key="3">
    <source>
        <dbReference type="Google" id="ProtNLM"/>
    </source>
</evidence>